<sequence length="280" mass="29697">MTKRRSAPNSTGWWQSIRSGRSVRRRCWNGARKGRRRRRLLSAAGVAGGIAVVAVSASLLPNLNGSAEPPASGPPNAATQPSTTPTARHPVFDDPQVDDATLLRGCTAKLATPNGGGSANVNLTGWRVVVRTTLPKIGTLLVAAAPDGKGFATCDLYRRSVPAGWGQSSTTHVWPKDFVPTVMSPNLLSSGLNCSTETGPRLCKGFLIVNADRVPKQVVKIHVDAKNGHTLDVPVKDGWYAVMWATGPNGLVAPAYRAYDAAGKLVPLHGQQVLDSVRFP</sequence>
<dbReference type="Proteomes" id="UP000515563">
    <property type="component" value="Chromosome"/>
</dbReference>
<dbReference type="InterPro" id="IPR006311">
    <property type="entry name" value="TAT_signal"/>
</dbReference>
<evidence type="ECO:0000313" key="4">
    <source>
        <dbReference type="Proteomes" id="UP000515563"/>
    </source>
</evidence>
<reference evidence="3 4" key="2">
    <citation type="journal article" date="2020" name="Microbiol. Resour. Announc.">
        <title>Antarctic desert soil bacteria exhibit high novel natural product potential, evaluated through long-read genome sequencing and comparative genomics.</title>
        <authorList>
            <person name="Benaud N."/>
            <person name="Edwards R.J."/>
            <person name="Amos T.G."/>
            <person name="D'Agostino P.M."/>
            <person name="Gutierrez-Chavez C."/>
            <person name="Montgomery K."/>
            <person name="Nicetic I."/>
            <person name="Ferrari B.C."/>
        </authorList>
    </citation>
    <scope>NUCLEOTIDE SEQUENCE [LARGE SCALE GENOMIC DNA]</scope>
    <source>
        <strain evidence="3 4">SPB151</strain>
    </source>
</reference>
<dbReference type="EMBL" id="CP043661">
    <property type="protein sequence ID" value="QNE19488.1"/>
    <property type="molecule type" value="Genomic_DNA"/>
</dbReference>
<accession>A0A7G6WZS3</accession>
<feature type="transmembrane region" description="Helical" evidence="2">
    <location>
        <begin position="40"/>
        <end position="60"/>
    </location>
</feature>
<evidence type="ECO:0000313" key="3">
    <source>
        <dbReference type="EMBL" id="QNE19488.1"/>
    </source>
</evidence>
<protein>
    <submittedName>
        <fullName evidence="3">Uncharacterized protein</fullName>
    </submittedName>
</protein>
<feature type="region of interest" description="Disordered" evidence="1">
    <location>
        <begin position="65"/>
        <end position="94"/>
    </location>
</feature>
<name>A0A7G6WZS3_9ACTN</name>
<dbReference type="AlphaFoldDB" id="A0A7G6WZS3"/>
<reference evidence="4" key="1">
    <citation type="submission" date="2019-09" db="EMBL/GenBank/DDBJ databases">
        <title>Antimicrobial potential of Antarctic Bacteria.</title>
        <authorList>
            <person name="Benaud N."/>
            <person name="Edwards R.J."/>
            <person name="Ferrari B.C."/>
        </authorList>
    </citation>
    <scope>NUCLEOTIDE SEQUENCE [LARGE SCALE GENOMIC DNA]</scope>
    <source>
        <strain evidence="4">SPB151</strain>
    </source>
</reference>
<keyword evidence="2" id="KW-0812">Transmembrane</keyword>
<dbReference type="KEGG" id="kqi:F1D05_18190"/>
<dbReference type="PROSITE" id="PS51318">
    <property type="entry name" value="TAT"/>
    <property type="match status" value="1"/>
</dbReference>
<organism evidence="3 4">
    <name type="scientific">Kribbella qitaiheensis</name>
    <dbReference type="NCBI Taxonomy" id="1544730"/>
    <lineage>
        <taxon>Bacteria</taxon>
        <taxon>Bacillati</taxon>
        <taxon>Actinomycetota</taxon>
        <taxon>Actinomycetes</taxon>
        <taxon>Propionibacteriales</taxon>
        <taxon>Kribbellaceae</taxon>
        <taxon>Kribbella</taxon>
    </lineage>
</organism>
<keyword evidence="4" id="KW-1185">Reference proteome</keyword>
<proteinExistence type="predicted"/>
<dbReference type="RefSeq" id="WP_185448769.1">
    <property type="nucleotide sequence ID" value="NZ_CP043661.1"/>
</dbReference>
<evidence type="ECO:0000256" key="2">
    <source>
        <dbReference type="SAM" id="Phobius"/>
    </source>
</evidence>
<feature type="compositionally biased region" description="Polar residues" evidence="1">
    <location>
        <begin position="77"/>
        <end position="86"/>
    </location>
</feature>
<evidence type="ECO:0000256" key="1">
    <source>
        <dbReference type="SAM" id="MobiDB-lite"/>
    </source>
</evidence>
<keyword evidence="2" id="KW-0472">Membrane</keyword>
<gene>
    <name evidence="3" type="ORF">F1D05_18190</name>
</gene>
<keyword evidence="2" id="KW-1133">Transmembrane helix</keyword>